<dbReference type="EMBL" id="CP036263">
    <property type="protein sequence ID" value="QDS98092.1"/>
    <property type="molecule type" value="Genomic_DNA"/>
</dbReference>
<gene>
    <name evidence="2" type="ORF">HG15A2_13640</name>
</gene>
<feature type="region of interest" description="Disordered" evidence="1">
    <location>
        <begin position="18"/>
        <end position="42"/>
    </location>
</feature>
<organism evidence="2 3">
    <name type="scientific">Adhaeretor mobilis</name>
    <dbReference type="NCBI Taxonomy" id="1930276"/>
    <lineage>
        <taxon>Bacteria</taxon>
        <taxon>Pseudomonadati</taxon>
        <taxon>Planctomycetota</taxon>
        <taxon>Planctomycetia</taxon>
        <taxon>Pirellulales</taxon>
        <taxon>Lacipirellulaceae</taxon>
        <taxon>Adhaeretor</taxon>
    </lineage>
</organism>
<proteinExistence type="predicted"/>
<feature type="compositionally biased region" description="Low complexity" evidence="1">
    <location>
        <begin position="29"/>
        <end position="40"/>
    </location>
</feature>
<name>A0A517MTB1_9BACT</name>
<reference evidence="2 3" key="1">
    <citation type="submission" date="2019-02" db="EMBL/GenBank/DDBJ databases">
        <title>Deep-cultivation of Planctomycetes and their phenomic and genomic characterization uncovers novel biology.</title>
        <authorList>
            <person name="Wiegand S."/>
            <person name="Jogler M."/>
            <person name="Boedeker C."/>
            <person name="Pinto D."/>
            <person name="Vollmers J."/>
            <person name="Rivas-Marin E."/>
            <person name="Kohn T."/>
            <person name="Peeters S.H."/>
            <person name="Heuer A."/>
            <person name="Rast P."/>
            <person name="Oberbeckmann S."/>
            <person name="Bunk B."/>
            <person name="Jeske O."/>
            <person name="Meyerdierks A."/>
            <person name="Storesund J.E."/>
            <person name="Kallscheuer N."/>
            <person name="Luecker S."/>
            <person name="Lage O.M."/>
            <person name="Pohl T."/>
            <person name="Merkel B.J."/>
            <person name="Hornburger P."/>
            <person name="Mueller R.-W."/>
            <person name="Bruemmer F."/>
            <person name="Labrenz M."/>
            <person name="Spormann A.M."/>
            <person name="Op den Camp H."/>
            <person name="Overmann J."/>
            <person name="Amann R."/>
            <person name="Jetten M.S.M."/>
            <person name="Mascher T."/>
            <person name="Medema M.H."/>
            <person name="Devos D.P."/>
            <person name="Kaster A.-K."/>
            <person name="Ovreas L."/>
            <person name="Rohde M."/>
            <person name="Galperin M.Y."/>
            <person name="Jogler C."/>
        </authorList>
    </citation>
    <scope>NUCLEOTIDE SEQUENCE [LARGE SCALE GENOMIC DNA]</scope>
    <source>
        <strain evidence="2 3">HG15A2</strain>
    </source>
</reference>
<dbReference type="Pfam" id="PF08899">
    <property type="entry name" value="DUF1844"/>
    <property type="match status" value="1"/>
</dbReference>
<dbReference type="OrthoDB" id="9799618at2"/>
<dbReference type="Proteomes" id="UP000319852">
    <property type="component" value="Chromosome"/>
</dbReference>
<evidence type="ECO:0008006" key="4">
    <source>
        <dbReference type="Google" id="ProtNLM"/>
    </source>
</evidence>
<evidence type="ECO:0000313" key="3">
    <source>
        <dbReference type="Proteomes" id="UP000319852"/>
    </source>
</evidence>
<evidence type="ECO:0000256" key="1">
    <source>
        <dbReference type="SAM" id="MobiDB-lite"/>
    </source>
</evidence>
<sequence length="136" mass="14984">MSEEKKIIIDEDWKSQVTAEKEAADKQAAETGADEAATGQPGMFPEASIEMLISIFVTEAMVGMGQIPHPATGQPQPSLEQSRYAIDMLEVLQEKTKGNLSDEEENTLRDLLHQLRMAFVAVQSQQQPPTSPIQTE</sequence>
<dbReference type="RefSeq" id="WP_145059006.1">
    <property type="nucleotide sequence ID" value="NZ_CP036263.1"/>
</dbReference>
<feature type="compositionally biased region" description="Basic and acidic residues" evidence="1">
    <location>
        <begin position="18"/>
        <end position="28"/>
    </location>
</feature>
<protein>
    <recommendedName>
        <fullName evidence="4">DUF1844 domain-containing protein</fullName>
    </recommendedName>
</protein>
<dbReference type="KEGG" id="amob:HG15A2_13640"/>
<keyword evidence="3" id="KW-1185">Reference proteome</keyword>
<dbReference type="InterPro" id="IPR014995">
    <property type="entry name" value="DUF1844"/>
</dbReference>
<dbReference type="AlphaFoldDB" id="A0A517MTB1"/>
<evidence type="ECO:0000313" key="2">
    <source>
        <dbReference type="EMBL" id="QDS98092.1"/>
    </source>
</evidence>
<accession>A0A517MTB1</accession>